<dbReference type="Proteomes" id="UP000198211">
    <property type="component" value="Unassembled WGS sequence"/>
</dbReference>
<evidence type="ECO:0000313" key="2">
    <source>
        <dbReference type="Proteomes" id="UP000198211"/>
    </source>
</evidence>
<protein>
    <submittedName>
        <fullName evidence="1">RxLR effector protein</fullName>
    </submittedName>
</protein>
<reference evidence="2" key="1">
    <citation type="submission" date="2017-03" db="EMBL/GenBank/DDBJ databases">
        <title>Phytopthora megakarya and P. palmivora, two closely related causual agents of cacao black pod achieved similar genome size and gene model numbers by different mechanisms.</title>
        <authorList>
            <person name="Ali S."/>
            <person name="Shao J."/>
            <person name="Larry D.J."/>
            <person name="Kronmiller B."/>
            <person name="Shen D."/>
            <person name="Strem M.D."/>
            <person name="Melnick R.L."/>
            <person name="Guiltinan M.J."/>
            <person name="Tyler B.M."/>
            <person name="Meinhardt L.W."/>
            <person name="Bailey B.A."/>
        </authorList>
    </citation>
    <scope>NUCLEOTIDE SEQUENCE [LARGE SCALE GENOMIC DNA]</scope>
    <source>
        <strain evidence="2">zdho120</strain>
    </source>
</reference>
<accession>A0A225WU66</accession>
<proteinExistence type="predicted"/>
<evidence type="ECO:0000313" key="1">
    <source>
        <dbReference type="EMBL" id="OWZ21176.1"/>
    </source>
</evidence>
<dbReference type="OrthoDB" id="128682at2759"/>
<keyword evidence="2" id="KW-1185">Reference proteome</keyword>
<dbReference type="EMBL" id="NBNE01000250">
    <property type="protein sequence ID" value="OWZ21176.1"/>
    <property type="molecule type" value="Genomic_DNA"/>
</dbReference>
<organism evidence="1 2">
    <name type="scientific">Phytophthora megakarya</name>
    <dbReference type="NCBI Taxonomy" id="4795"/>
    <lineage>
        <taxon>Eukaryota</taxon>
        <taxon>Sar</taxon>
        <taxon>Stramenopiles</taxon>
        <taxon>Oomycota</taxon>
        <taxon>Peronosporomycetes</taxon>
        <taxon>Peronosporales</taxon>
        <taxon>Peronosporaceae</taxon>
        <taxon>Phytophthora</taxon>
    </lineage>
</organism>
<comment type="caution">
    <text evidence="1">The sequence shown here is derived from an EMBL/GenBank/DDBJ whole genome shotgun (WGS) entry which is preliminary data.</text>
</comment>
<dbReference type="AlphaFoldDB" id="A0A225WU66"/>
<sequence>MEERSVWKWAKVRYWLETEKSDEHVLKALKLNGKNEAAMKLEHNYKYYEYFAKKSLDYRLNGWLRSKTTTWDAWKKLLLQNKVTERGQLKDIADTSEFSIYVRYVNEYDNYMHTTLINSYSIPHLPIPRGASDAELYARVKIMAIAQREDAFAKVMLGLTDTVKRRRVTLKGNALMQHEDYKWYQLFGELKAAEAAATHT</sequence>
<name>A0A225WU66_9STRA</name>
<gene>
    <name evidence="1" type="ORF">PHMEG_0004314</name>
</gene>